<dbReference type="RefSeq" id="WP_146963157.1">
    <property type="nucleotide sequence ID" value="NZ_CP042467.1"/>
</dbReference>
<evidence type="ECO:0000259" key="7">
    <source>
        <dbReference type="PROSITE" id="PS51918"/>
    </source>
</evidence>
<evidence type="ECO:0000313" key="8">
    <source>
        <dbReference type="EMBL" id="QED29924.1"/>
    </source>
</evidence>
<dbReference type="SFLD" id="SFLDS00029">
    <property type="entry name" value="Radical_SAM"/>
    <property type="match status" value="1"/>
</dbReference>
<comment type="cofactor">
    <cofactor evidence="1">
        <name>[4Fe-4S] cluster</name>
        <dbReference type="ChEBI" id="CHEBI:49883"/>
    </cofactor>
</comment>
<evidence type="ECO:0000256" key="3">
    <source>
        <dbReference type="ARBA" id="ARBA00022691"/>
    </source>
</evidence>
<dbReference type="CDD" id="cd01335">
    <property type="entry name" value="Radical_SAM"/>
    <property type="match status" value="1"/>
</dbReference>
<dbReference type="GO" id="GO:0046872">
    <property type="term" value="F:metal ion binding"/>
    <property type="evidence" value="ECO:0007669"/>
    <property type="project" value="UniProtKB-KW"/>
</dbReference>
<dbReference type="InterPro" id="IPR017200">
    <property type="entry name" value="PqqE-like"/>
</dbReference>
<sequence>MAGEPAGKGVRQLRAEDFERKTPIYCVWEITLACDLGCRHCGSRAGDVRPDELSTDECLEVVAQLADMGLREVTLIGGEAYLREDWDIIAREITRRGMACGITTGARNLTQERVDRAADAGVRTISVSIDGLEKTHDAQRGRKGSFRAAIEAAERVAASPIRLANNTQINRMSMPELPALAQILADIGSKAWQIQITVAMGRAADRPELLLQPYELLELFPMLVWIKKTILEPGGVGLYPGNNVGYFGPWEKYLRFGGDSGAHWNGCGAGTYTLGLEADGKIKGCPSLPSTAFTGGNIRDMKIADAVSNSEQINHIGQRGVDDLWGYCKECYYADICKAGCTWTSYCLLGRSGNNPYCIHRATEFEKMGLRETVVKVEAAPGKPFDNGRFEIVVEPFPDDDVPSISGFSMEDVLALNAQSLSAWPREEIAKFLRHR</sequence>
<dbReference type="InterPro" id="IPR050377">
    <property type="entry name" value="Radical_SAM_PqqE_MftC-like"/>
</dbReference>
<protein>
    <submittedName>
        <fullName evidence="8">Radical SAM protein</fullName>
    </submittedName>
</protein>
<evidence type="ECO:0000256" key="4">
    <source>
        <dbReference type="ARBA" id="ARBA00022723"/>
    </source>
</evidence>
<dbReference type="InterPro" id="IPR013785">
    <property type="entry name" value="Aldolase_TIM"/>
</dbReference>
<dbReference type="KEGG" id="bbae:FRD01_22340"/>
<dbReference type="SFLD" id="SFLDG01067">
    <property type="entry name" value="SPASM/twitch_domain_containing"/>
    <property type="match status" value="1"/>
</dbReference>
<keyword evidence="9" id="KW-1185">Reference proteome</keyword>
<evidence type="ECO:0000256" key="1">
    <source>
        <dbReference type="ARBA" id="ARBA00001966"/>
    </source>
</evidence>
<reference evidence="8 9" key="1">
    <citation type="submission" date="2019-08" db="EMBL/GenBank/DDBJ databases">
        <authorList>
            <person name="Liang Q."/>
        </authorList>
    </citation>
    <scope>NUCLEOTIDE SEQUENCE [LARGE SCALE GENOMIC DNA]</scope>
    <source>
        <strain evidence="8 9">V1718</strain>
    </source>
</reference>
<dbReference type="PROSITE" id="PS51918">
    <property type="entry name" value="RADICAL_SAM"/>
    <property type="match status" value="1"/>
</dbReference>
<evidence type="ECO:0000256" key="5">
    <source>
        <dbReference type="ARBA" id="ARBA00023004"/>
    </source>
</evidence>
<dbReference type="EMBL" id="CP042467">
    <property type="protein sequence ID" value="QED29924.1"/>
    <property type="molecule type" value="Genomic_DNA"/>
</dbReference>
<dbReference type="PANTHER" id="PTHR11228:SF7">
    <property type="entry name" value="PQQA PEPTIDE CYCLASE"/>
    <property type="match status" value="1"/>
</dbReference>
<dbReference type="InterPro" id="IPR023885">
    <property type="entry name" value="4Fe4S-binding_SPASM_dom"/>
</dbReference>
<dbReference type="Proteomes" id="UP000321595">
    <property type="component" value="Chromosome"/>
</dbReference>
<keyword evidence="3" id="KW-0949">S-adenosyl-L-methionine</keyword>
<keyword evidence="2" id="KW-0004">4Fe-4S</keyword>
<accession>A0A5B8XWV9</accession>
<evidence type="ECO:0000256" key="2">
    <source>
        <dbReference type="ARBA" id="ARBA00022485"/>
    </source>
</evidence>
<dbReference type="GO" id="GO:0003824">
    <property type="term" value="F:catalytic activity"/>
    <property type="evidence" value="ECO:0007669"/>
    <property type="project" value="InterPro"/>
</dbReference>
<dbReference type="InterPro" id="IPR006638">
    <property type="entry name" value="Elp3/MiaA/NifB-like_rSAM"/>
</dbReference>
<dbReference type="AlphaFoldDB" id="A0A5B8XWV9"/>
<dbReference type="Pfam" id="PF04055">
    <property type="entry name" value="Radical_SAM"/>
    <property type="match status" value="1"/>
</dbReference>
<keyword evidence="4" id="KW-0479">Metal-binding</keyword>
<dbReference type="SUPFAM" id="SSF102114">
    <property type="entry name" value="Radical SAM enzymes"/>
    <property type="match status" value="1"/>
</dbReference>
<dbReference type="GO" id="GO:0051539">
    <property type="term" value="F:4 iron, 4 sulfur cluster binding"/>
    <property type="evidence" value="ECO:0007669"/>
    <property type="project" value="UniProtKB-KW"/>
</dbReference>
<keyword evidence="6" id="KW-0411">Iron-sulfur</keyword>
<dbReference type="PANTHER" id="PTHR11228">
    <property type="entry name" value="RADICAL SAM DOMAIN PROTEIN"/>
    <property type="match status" value="1"/>
</dbReference>
<dbReference type="InterPro" id="IPR007197">
    <property type="entry name" value="rSAM"/>
</dbReference>
<name>A0A5B8XWV9_9DELT</name>
<gene>
    <name evidence="8" type="ORF">FRD01_22340</name>
</gene>
<keyword evidence="5" id="KW-0408">Iron</keyword>
<evidence type="ECO:0000313" key="9">
    <source>
        <dbReference type="Proteomes" id="UP000321595"/>
    </source>
</evidence>
<proteinExistence type="predicted"/>
<feature type="domain" description="Radical SAM core" evidence="7">
    <location>
        <begin position="20"/>
        <end position="227"/>
    </location>
</feature>
<organism evidence="8 9">
    <name type="scientific">Microvenator marinus</name>
    <dbReference type="NCBI Taxonomy" id="2600177"/>
    <lineage>
        <taxon>Bacteria</taxon>
        <taxon>Deltaproteobacteria</taxon>
        <taxon>Bradymonadales</taxon>
        <taxon>Microvenatoraceae</taxon>
        <taxon>Microvenator</taxon>
    </lineage>
</organism>
<dbReference type="PIRSF" id="PIRSF037420">
    <property type="entry name" value="PQQ_syn_pqqE"/>
    <property type="match status" value="1"/>
</dbReference>
<dbReference type="SMART" id="SM00729">
    <property type="entry name" value="Elp3"/>
    <property type="match status" value="1"/>
</dbReference>
<dbReference type="Gene3D" id="3.20.20.70">
    <property type="entry name" value="Aldolase class I"/>
    <property type="match status" value="1"/>
</dbReference>
<dbReference type="InterPro" id="IPR058240">
    <property type="entry name" value="rSAM_sf"/>
</dbReference>
<evidence type="ECO:0000256" key="6">
    <source>
        <dbReference type="ARBA" id="ARBA00023014"/>
    </source>
</evidence>
<dbReference type="SFLD" id="SFLDG01386">
    <property type="entry name" value="main_SPASM_domain-containing"/>
    <property type="match status" value="1"/>
</dbReference>
<dbReference type="OrthoDB" id="9782387at2"/>
<dbReference type="NCBIfam" id="TIGR04085">
    <property type="entry name" value="rSAM_more_4Fe4S"/>
    <property type="match status" value="1"/>
</dbReference>